<dbReference type="Pfam" id="PF00109">
    <property type="entry name" value="ketoacyl-synt"/>
    <property type="match status" value="1"/>
</dbReference>
<dbReference type="SUPFAM" id="SSF55048">
    <property type="entry name" value="Probable ACP-binding domain of malonyl-CoA ACP transacylase"/>
    <property type="match status" value="1"/>
</dbReference>
<dbReference type="InterPro" id="IPR032821">
    <property type="entry name" value="PKS_assoc"/>
</dbReference>
<dbReference type="Gene3D" id="3.40.50.150">
    <property type="entry name" value="Vaccinia Virus protein VP39"/>
    <property type="match status" value="1"/>
</dbReference>
<dbReference type="FunFam" id="3.40.47.10:FF:000019">
    <property type="entry name" value="Polyketide synthase type I"/>
    <property type="match status" value="1"/>
</dbReference>
<dbReference type="PROSITE" id="PS50075">
    <property type="entry name" value="CARRIER"/>
    <property type="match status" value="1"/>
</dbReference>
<dbReference type="InterPro" id="IPR020807">
    <property type="entry name" value="PKS_DH"/>
</dbReference>
<dbReference type="InterPro" id="IPR020843">
    <property type="entry name" value="ER"/>
</dbReference>
<dbReference type="InterPro" id="IPR029063">
    <property type="entry name" value="SAM-dependent_MTases_sf"/>
</dbReference>
<dbReference type="PANTHER" id="PTHR43775">
    <property type="entry name" value="FATTY ACID SYNTHASE"/>
    <property type="match status" value="1"/>
</dbReference>
<dbReference type="SUPFAM" id="SSF51735">
    <property type="entry name" value="NAD(P)-binding Rossmann-fold domains"/>
    <property type="match status" value="3"/>
</dbReference>
<dbReference type="SMART" id="SM00822">
    <property type="entry name" value="PKS_KR"/>
    <property type="match status" value="1"/>
</dbReference>
<dbReference type="SMART" id="SM00826">
    <property type="entry name" value="PKS_DH"/>
    <property type="match status" value="1"/>
</dbReference>
<dbReference type="FunFam" id="3.40.50.720:FF:000209">
    <property type="entry name" value="Polyketide synthase Pks12"/>
    <property type="match status" value="1"/>
</dbReference>
<dbReference type="Pfam" id="PF00550">
    <property type="entry name" value="PP-binding"/>
    <property type="match status" value="1"/>
</dbReference>
<dbReference type="InterPro" id="IPR057326">
    <property type="entry name" value="KR_dom"/>
</dbReference>
<dbReference type="Gene3D" id="3.10.129.110">
    <property type="entry name" value="Polyketide synthase dehydratase"/>
    <property type="match status" value="1"/>
</dbReference>
<organism evidence="12 13">
    <name type="scientific">Nitrosomonas europaea (strain ATCC 19718 / CIP 103999 / KCTC 2705 / NBRC 14298)</name>
    <dbReference type="NCBI Taxonomy" id="228410"/>
    <lineage>
        <taxon>Bacteria</taxon>
        <taxon>Pseudomonadati</taxon>
        <taxon>Pseudomonadota</taxon>
        <taxon>Betaproteobacteria</taxon>
        <taxon>Nitrosomonadales</taxon>
        <taxon>Nitrosomonadaceae</taxon>
        <taxon>Nitrosomonas</taxon>
    </lineage>
</organism>
<feature type="region of interest" description="Disordered" evidence="8">
    <location>
        <begin position="1"/>
        <end position="32"/>
    </location>
</feature>
<dbReference type="Pfam" id="PF14765">
    <property type="entry name" value="PS-DH"/>
    <property type="match status" value="1"/>
</dbReference>
<dbReference type="GO" id="GO:0008270">
    <property type="term" value="F:zinc ion binding"/>
    <property type="evidence" value="ECO:0007669"/>
    <property type="project" value="InterPro"/>
</dbReference>
<dbReference type="KEGG" id="neu:NE1389"/>
<dbReference type="Gene3D" id="3.90.180.10">
    <property type="entry name" value="Medium-chain alcohol dehydrogenases, catalytic domain"/>
    <property type="match status" value="1"/>
</dbReference>
<dbReference type="InterPro" id="IPR020806">
    <property type="entry name" value="PKS_PP-bd"/>
</dbReference>
<dbReference type="HOGENOM" id="CLU_000022_31_5_4"/>
<dbReference type="Pfam" id="PF13602">
    <property type="entry name" value="ADH_zinc_N_2"/>
    <property type="match status" value="1"/>
</dbReference>
<reference evidence="12 13" key="1">
    <citation type="journal article" date="2003" name="J. Bacteriol.">
        <title>Complete genome sequence of the ammonia-oxidizing bacterium and obligate chemolithoautotroph Nitrosomonas europaea.</title>
        <authorList>
            <person name="Chain P."/>
            <person name="Lamerdin J."/>
            <person name="Larimer F."/>
            <person name="Regala W."/>
            <person name="Land M."/>
            <person name="Hauser L."/>
            <person name="Hooper A."/>
            <person name="Klotz M."/>
            <person name="Norton J."/>
            <person name="Sayavedra-Soto L."/>
            <person name="Arciero D."/>
            <person name="Hommes N."/>
            <person name="Whittaker M."/>
            <person name="Arp D."/>
        </authorList>
    </citation>
    <scope>NUCLEOTIDE SEQUENCE [LARGE SCALE GENOMIC DNA]</scope>
    <source>
        <strain evidence="13">ATCC 19718 / CIP 103999 / KCTC 2705 / NBRC 14298</strain>
    </source>
</reference>
<dbReference type="PANTHER" id="PTHR43775:SF37">
    <property type="entry name" value="SI:DKEY-61P9.11"/>
    <property type="match status" value="1"/>
</dbReference>
<dbReference type="SUPFAM" id="SSF52151">
    <property type="entry name" value="FabD/lysophospholipase-like"/>
    <property type="match status" value="1"/>
</dbReference>
<dbReference type="InterPro" id="IPR016039">
    <property type="entry name" value="Thiolase-like"/>
</dbReference>
<evidence type="ECO:0000259" key="10">
    <source>
        <dbReference type="PROSITE" id="PS52004"/>
    </source>
</evidence>
<proteinExistence type="predicted"/>
<dbReference type="InterPro" id="IPR036736">
    <property type="entry name" value="ACP-like_sf"/>
</dbReference>
<dbReference type="GO" id="GO:0004315">
    <property type="term" value="F:3-oxoacyl-[acyl-carrier-protein] synthase activity"/>
    <property type="evidence" value="ECO:0007669"/>
    <property type="project" value="InterPro"/>
</dbReference>
<dbReference type="InterPro" id="IPR013968">
    <property type="entry name" value="PKS_KR"/>
</dbReference>
<dbReference type="SMART" id="SM00829">
    <property type="entry name" value="PKS_ER"/>
    <property type="match status" value="1"/>
</dbReference>
<dbReference type="InterPro" id="IPR049900">
    <property type="entry name" value="PKS_mFAS_DH"/>
</dbReference>
<evidence type="ECO:0000256" key="3">
    <source>
        <dbReference type="ARBA" id="ARBA00022679"/>
    </source>
</evidence>
<dbReference type="CDD" id="cd00833">
    <property type="entry name" value="PKS"/>
    <property type="match status" value="1"/>
</dbReference>
<dbReference type="SMART" id="SM00827">
    <property type="entry name" value="PKS_AT"/>
    <property type="match status" value="1"/>
</dbReference>
<dbReference type="InterPro" id="IPR042104">
    <property type="entry name" value="PKS_dehydratase_sf"/>
</dbReference>
<dbReference type="GeneID" id="87104564"/>
<sequence>MGRSINKHATDDSRSESLNTGTQESGTDKSSSSPVAIVGFAFRFPGDVSDETDFWNALKQKRDLVTQIPADRWAVDELQHDKRSEHGRSITFSAGVLSHIEEFDASFFGISPREAAVLDPQQRLLLELTWETMENAGIPPSSMAGSDCAVYVGISGFDYGMCEVDDLAVITSHSMTGNTLSIAANRISYAFDLHGPSLAVDTACSSSLVALHHACNCLRNGEASTALVGGVNLLLHPYPFVGFTKASMLSAKGRCKPFDASGDGYVRSEGAAVLLLKPLEKALADGDDVHAVILSSGVNADGARKTGITIPSSDGQAELMRAVLSRSGLSSKEVDFIEAHGTGTVVGDPVETRAIGMVYGQERTRPLPIGSVKANLGHLEPASGMAGLIKTILALKHRALPPAIHLHTPNPHIDFQALNLELIRKYKPFSRKRKKPLVAGVNSFGFGGANAHVLLKEFVPQDSKADTSSTMESLPPLFLSARTEAALRATAEHYVELLKGKSPQEFYDIAHAAAYRREQMEKRLALHTGKVDSTVDLLDRYAKGDMVSRVFVEDELPQSGGVAFVYSGNGTQWAGMGRALLAESPRFKEILSEIDEIMLPQAGFSLITELEAEDTNSRLDDTRVAQPLLFAIQVGVTTLLREQGIEPSAVTGHSVGEIAAAWASGALDLQQAIHVICVRSQAQGLTRGKGRMAAVGLSVEAIQEIITTLGVDAEVEIAGINSPGNVTLSGPLEDLQQIQSVAESRGIFFRLLDLDYAFHSRQMDAIEEPLIRQLGELAPAYTERATFVSTVTGNEIDGRLLDAGYWWRNVRQPVQFAAAINRIAGLGCRILIEIGPHAILQRYMGECLAAAEVQGRVIPTLRRDDNGLQRITETVLRTQLLAERPSLQTYFSVPGRRVRLPNYPWQRERHWIPWTNEGLHSLDRRRVHPLLGWRIPGVDTLWENTLDPVTLPWLADHKVGGAIVYPGAAYAEMSLAAAREWLGGKHFTVEQLDIISPMVFDGEHARTTHLILNPRDGGFQIKSRQRLSDDEWTLHASGRILEAVNRIPVARIDAPAVSAEHVGHEIHYQRASQLGLDYGPGFQGVSNINIAAERLEATLSCPELQHFDDYLLHPAILDLCFQSLIDFFGEAIDAGQGIALLPVKMGKLNFCGNGKVAFLRARLCRHGTRSALADFELLDNQNNLIASASACRFRAAHLKRHVQQNISNWRIVPWLKPHPLDGMTTAMPPVAGLIEQVRAQFDRVKHDRHTLFKEILPLTEALTLSFAWQAVRQIQQYRPLDWQQIFDGSHATAHARWLANLLITEGLLNKDDAGQWFVTIDADLPSPETVWQTLLNDFPVYLPQLMLMGRVGQQLPALLCGETDALKLLNELKHSPVAEMRYHDDPVYLGMRLALEEIFRNLAGSWPVSRRLRILEITAGSSELPKILTGSLPEDRFDYVLALPDEAMQARQQIEYQEDASIVVARYEPATLKLSADRRLPDAFDVIVLHHALHRTNSPHTALAQIRHLLAAGGILLLAEQHSDWSTNFLEGIDPGWWRQRNKTPDLPVSPLLSPATWQQLLKDAGFTDTETFFEPAAEGLAEGAYLLLARCPARDSAIIPEPVTASWLLVADESSATLARHLSNRLQSSGQQVTITSRIDDDLLQNTDHIVHLPGWNDTPDQAADTVTRLMEDVKLLAARIGKTPQFWLVTRGGTLISGCPAESESSPAQSALWGFGRVVMNEYPQLACTLIDLVCNPATVNLADRLVNELLVPDGSNEIVLSAAARYCLVMQEATNQQIRTTEQSEKKDERFHLDFHVPGQLRNLVWLPDVKRQLGDDEVEVCTRATGLNFRDVMYLMGLLPDEAVENGFAGASLGLEFSGIISRVGARVKGLLPGDAVMGFGSSCFASHVITRADAVAPMPENWSFEAAATVPTVFLTVYYALKQLAALQPGERVLIHGAAGGVGIAAIQLARYLGAEIYATAGSDEKRDFVKLLGADHVFDSRSLAFADDILDATAGEGVDVVLNSLAGEAMRRSIDVLKPFGRFLELGKRDFFENTPVGLRPFKNNISYFGIDADQLLTARPRLAVQLFHEVMALFREQALAPLPYRVFSANRITDAFRVMQQARHIGKIVVSLADARPDIEQPLQPVPAIRFERNSTWLVTGGLSGFGLESARWLAERGVDHLVLAGRRGMDTPGAKEIIETFAVQGVKVIAQACDITHAAAVDTLIERIGKTLPPLKGVLHAAAVFDDQLISSLDQKRISNVMDAKLLGAWHLHQATLGTPLDYFILYSSVTTAIGNPGQANYVAANAGLEGLAAMRRHMGLPATCIAWGPVSDTGYLARNQAVRDSLEQRLGKPPLPAAEALTQLDVALNDETGFVIPADFDWNTLSHLLPSASGNRFAILNRNRRSTSQTTESIDIRTFIIGKTRAEVTEIVRGFVVEEVAQILSISPDRIESGRSLHDHGMDSLMAVELALGLERRFGIQLPVMMLNDAPTIHTVTARIVEKLTNKGDMPEGEQSVSQVTEFIRQHGEELMPEEIDILSEDVRHFAQQGTSLIA</sequence>
<dbReference type="InterPro" id="IPR002364">
    <property type="entry name" value="Quin_OxRdtase/zeta-crystal_CS"/>
</dbReference>
<comment type="function">
    <text evidence="6">Involved in production of the polyketide antibiotic thailandamide.</text>
</comment>
<dbReference type="PROSITE" id="PS01162">
    <property type="entry name" value="QOR_ZETA_CRYSTAL"/>
    <property type="match status" value="1"/>
</dbReference>
<evidence type="ECO:0000313" key="12">
    <source>
        <dbReference type="EMBL" id="CAD85300.1"/>
    </source>
</evidence>
<dbReference type="Proteomes" id="UP000001416">
    <property type="component" value="Chromosome"/>
</dbReference>
<dbReference type="InterPro" id="IPR018201">
    <property type="entry name" value="Ketoacyl_synth_AS"/>
</dbReference>
<dbReference type="InterPro" id="IPR014043">
    <property type="entry name" value="Acyl_transferase_dom"/>
</dbReference>
<dbReference type="Pfam" id="PF21089">
    <property type="entry name" value="PKS_DH_N"/>
    <property type="match status" value="1"/>
</dbReference>
<feature type="region of interest" description="C-terminal hotdog fold" evidence="7">
    <location>
        <begin position="1059"/>
        <end position="1202"/>
    </location>
</feature>
<dbReference type="EMBL" id="AL954747">
    <property type="protein sequence ID" value="CAD85300.1"/>
    <property type="molecule type" value="Genomic_DNA"/>
</dbReference>
<keyword evidence="1" id="KW-0596">Phosphopantetheine</keyword>
<dbReference type="InterPro" id="IPR001227">
    <property type="entry name" value="Ac_transferase_dom_sf"/>
</dbReference>
<dbReference type="SMART" id="SM00823">
    <property type="entry name" value="PKS_PP"/>
    <property type="match status" value="1"/>
</dbReference>
<dbReference type="SMART" id="SM01294">
    <property type="entry name" value="PKS_PP_betabranch"/>
    <property type="match status" value="1"/>
</dbReference>
<keyword evidence="13" id="KW-1185">Reference proteome</keyword>
<dbReference type="CDD" id="cd05195">
    <property type="entry name" value="enoyl_red"/>
    <property type="match status" value="1"/>
</dbReference>
<dbReference type="STRING" id="228410.NE1389"/>
<dbReference type="InterPro" id="IPR014030">
    <property type="entry name" value="Ketoacyl_synth_N"/>
</dbReference>
<dbReference type="Gene3D" id="3.40.50.720">
    <property type="entry name" value="NAD(P)-binding Rossmann-like Domain"/>
    <property type="match status" value="3"/>
</dbReference>
<dbReference type="GO" id="GO:0004312">
    <property type="term" value="F:fatty acid synthase activity"/>
    <property type="evidence" value="ECO:0007669"/>
    <property type="project" value="TreeGrafter"/>
</dbReference>
<gene>
    <name evidence="12" type="primary">rkpA</name>
    <name evidence="12" type="ordered locus">NE1389</name>
</gene>
<dbReference type="InterPro" id="IPR020841">
    <property type="entry name" value="PKS_Beta-ketoAc_synthase_dom"/>
</dbReference>
<dbReference type="InterPro" id="IPR049551">
    <property type="entry name" value="PKS_DH_C"/>
</dbReference>
<evidence type="ECO:0000256" key="1">
    <source>
        <dbReference type="ARBA" id="ARBA00022450"/>
    </source>
</evidence>
<dbReference type="PROSITE" id="PS00606">
    <property type="entry name" value="KS3_1"/>
    <property type="match status" value="1"/>
</dbReference>
<feature type="compositionally biased region" description="Polar residues" evidence="8">
    <location>
        <begin position="16"/>
        <end position="32"/>
    </location>
</feature>
<evidence type="ECO:0000256" key="7">
    <source>
        <dbReference type="PROSITE-ProRule" id="PRU01363"/>
    </source>
</evidence>
<dbReference type="Pfam" id="PF13489">
    <property type="entry name" value="Methyltransf_23"/>
    <property type="match status" value="1"/>
</dbReference>
<dbReference type="eggNOG" id="COG0604">
    <property type="taxonomic scope" value="Bacteria"/>
</dbReference>
<dbReference type="InterPro" id="IPR050091">
    <property type="entry name" value="PKS_NRPS_Biosynth_Enz"/>
</dbReference>
<dbReference type="InterPro" id="IPR036291">
    <property type="entry name" value="NAD(P)-bd_dom_sf"/>
</dbReference>
<dbReference type="DNASU" id="1082339"/>
<feature type="domain" description="Ketosynthase family 3 (KS3)" evidence="10">
    <location>
        <begin position="32"/>
        <end position="457"/>
    </location>
</feature>
<evidence type="ECO:0000259" key="9">
    <source>
        <dbReference type="PROSITE" id="PS50075"/>
    </source>
</evidence>
<dbReference type="InterPro" id="IPR009081">
    <property type="entry name" value="PP-bd_ACP"/>
</dbReference>
<evidence type="ECO:0000256" key="8">
    <source>
        <dbReference type="SAM" id="MobiDB-lite"/>
    </source>
</evidence>
<dbReference type="GO" id="GO:0031177">
    <property type="term" value="F:phosphopantetheine binding"/>
    <property type="evidence" value="ECO:0007669"/>
    <property type="project" value="InterPro"/>
</dbReference>
<dbReference type="Gene3D" id="3.40.366.10">
    <property type="entry name" value="Malonyl-Coenzyme A Acyl Carrier Protein, domain 2"/>
    <property type="match status" value="1"/>
</dbReference>
<feature type="domain" description="Carrier" evidence="9">
    <location>
        <begin position="2416"/>
        <end position="2493"/>
    </location>
</feature>
<evidence type="ECO:0000259" key="11">
    <source>
        <dbReference type="PROSITE" id="PS52019"/>
    </source>
</evidence>
<name>Q82UT4_NITEU</name>
<dbReference type="InterPro" id="IPR049552">
    <property type="entry name" value="PKS_DH_N"/>
</dbReference>
<dbReference type="Gene3D" id="1.10.1200.10">
    <property type="entry name" value="ACP-like"/>
    <property type="match status" value="1"/>
</dbReference>
<feature type="domain" description="PKS/mFAS DH" evidence="11">
    <location>
        <begin position="928"/>
        <end position="1202"/>
    </location>
</feature>
<dbReference type="Gene3D" id="3.30.70.3290">
    <property type="match status" value="1"/>
</dbReference>
<dbReference type="SUPFAM" id="SSF50129">
    <property type="entry name" value="GroES-like"/>
    <property type="match status" value="1"/>
</dbReference>
<dbReference type="SUPFAM" id="SSF47336">
    <property type="entry name" value="ACP-like"/>
    <property type="match status" value="1"/>
</dbReference>
<dbReference type="SUPFAM" id="SSF53901">
    <property type="entry name" value="Thiolase-like"/>
    <property type="match status" value="1"/>
</dbReference>
<feature type="region of interest" description="N-terminal hotdog fold" evidence="7">
    <location>
        <begin position="928"/>
        <end position="1047"/>
    </location>
</feature>
<evidence type="ECO:0000256" key="5">
    <source>
        <dbReference type="ARBA" id="ARBA00023315"/>
    </source>
</evidence>
<keyword evidence="3" id="KW-0808">Transferase</keyword>
<dbReference type="InterPro" id="IPR016035">
    <property type="entry name" value="Acyl_Trfase/lysoPLipase"/>
</dbReference>
<protein>
    <submittedName>
        <fullName evidence="12">Putative type I polyketide synthase WcbR</fullName>
    </submittedName>
</protein>
<dbReference type="Pfam" id="PF08240">
    <property type="entry name" value="ADH_N"/>
    <property type="match status" value="1"/>
</dbReference>
<feature type="active site" description="Proton donor; for dehydratase activity" evidence="7">
    <location>
        <position position="1118"/>
    </location>
</feature>
<evidence type="ECO:0000256" key="4">
    <source>
        <dbReference type="ARBA" id="ARBA00023268"/>
    </source>
</evidence>
<dbReference type="OrthoDB" id="9778690at2"/>
<dbReference type="GO" id="GO:0016491">
    <property type="term" value="F:oxidoreductase activity"/>
    <property type="evidence" value="ECO:0007669"/>
    <property type="project" value="InterPro"/>
</dbReference>
<keyword evidence="5" id="KW-0012">Acyltransferase</keyword>
<evidence type="ECO:0000313" key="13">
    <source>
        <dbReference type="Proteomes" id="UP000001416"/>
    </source>
</evidence>
<dbReference type="InterPro" id="IPR014031">
    <property type="entry name" value="Ketoacyl_synth_C"/>
</dbReference>
<keyword evidence="2" id="KW-0597">Phosphoprotein</keyword>
<dbReference type="GO" id="GO:0006633">
    <property type="term" value="P:fatty acid biosynthetic process"/>
    <property type="evidence" value="ECO:0007669"/>
    <property type="project" value="InterPro"/>
</dbReference>
<dbReference type="RefSeq" id="WP_011111962.1">
    <property type="nucleotide sequence ID" value="NC_004757.1"/>
</dbReference>
<dbReference type="eggNOG" id="COG3321">
    <property type="taxonomic scope" value="Bacteria"/>
</dbReference>
<dbReference type="Pfam" id="PF08659">
    <property type="entry name" value="KR"/>
    <property type="match status" value="1"/>
</dbReference>
<evidence type="ECO:0000256" key="2">
    <source>
        <dbReference type="ARBA" id="ARBA00022553"/>
    </source>
</evidence>
<dbReference type="Pfam" id="PF02801">
    <property type="entry name" value="Ketoacyl-synt_C"/>
    <property type="match status" value="1"/>
</dbReference>
<feature type="active site" description="Proton acceptor; for dehydratase activity" evidence="7">
    <location>
        <position position="957"/>
    </location>
</feature>
<dbReference type="InterPro" id="IPR016036">
    <property type="entry name" value="Malonyl_transacylase_ACP-bd"/>
</dbReference>
<dbReference type="PROSITE" id="PS52019">
    <property type="entry name" value="PKS_MFAS_DH"/>
    <property type="match status" value="1"/>
</dbReference>
<dbReference type="Pfam" id="PF00698">
    <property type="entry name" value="Acyl_transf_1"/>
    <property type="match status" value="1"/>
</dbReference>
<keyword evidence="4" id="KW-0511">Multifunctional enzyme</keyword>
<dbReference type="PROSITE" id="PS52004">
    <property type="entry name" value="KS3_2"/>
    <property type="match status" value="1"/>
</dbReference>
<dbReference type="InterPro" id="IPR013154">
    <property type="entry name" value="ADH-like_N"/>
</dbReference>
<accession>Q82UT4</accession>
<dbReference type="Pfam" id="PF16197">
    <property type="entry name" value="KAsynt_C_assoc"/>
    <property type="match status" value="1"/>
</dbReference>
<dbReference type="Gene3D" id="3.40.47.10">
    <property type="match status" value="1"/>
</dbReference>
<dbReference type="SUPFAM" id="SSF53335">
    <property type="entry name" value="S-adenosyl-L-methionine-dependent methyltransferases"/>
    <property type="match status" value="1"/>
</dbReference>
<dbReference type="InterPro" id="IPR011032">
    <property type="entry name" value="GroES-like_sf"/>
</dbReference>
<dbReference type="SMART" id="SM00825">
    <property type="entry name" value="PKS_KS"/>
    <property type="match status" value="1"/>
</dbReference>
<evidence type="ECO:0000256" key="6">
    <source>
        <dbReference type="ARBA" id="ARBA00054155"/>
    </source>
</evidence>